<dbReference type="RefSeq" id="XP_034107220.1">
    <property type="nucleotide sequence ID" value="XM_034251329.2"/>
</dbReference>
<dbReference type="GO" id="GO:0043266">
    <property type="term" value="P:regulation of potassium ion transport"/>
    <property type="evidence" value="ECO:0007669"/>
    <property type="project" value="TreeGrafter"/>
</dbReference>
<feature type="compositionally biased region" description="Low complexity" evidence="2">
    <location>
        <begin position="99"/>
        <end position="115"/>
    </location>
</feature>
<keyword evidence="3" id="KW-1133">Transmembrane helix</keyword>
<dbReference type="PANTHER" id="PTHR19444">
    <property type="entry name" value="UNC-93 RELATED"/>
    <property type="match status" value="1"/>
</dbReference>
<feature type="compositionally biased region" description="Gly residues" evidence="2">
    <location>
        <begin position="87"/>
        <end position="98"/>
    </location>
</feature>
<keyword evidence="3" id="KW-0472">Membrane</keyword>
<dbReference type="GO" id="GO:0055120">
    <property type="term" value="C:striated muscle dense body"/>
    <property type="evidence" value="ECO:0007669"/>
    <property type="project" value="TreeGrafter"/>
</dbReference>
<evidence type="ECO:0000313" key="5">
    <source>
        <dbReference type="RefSeq" id="XP_034107220.1"/>
    </source>
</evidence>
<evidence type="ECO:0000256" key="1">
    <source>
        <dbReference type="ARBA" id="ARBA00009172"/>
    </source>
</evidence>
<evidence type="ECO:0000256" key="2">
    <source>
        <dbReference type="SAM" id="MobiDB-lite"/>
    </source>
</evidence>
<dbReference type="PANTHER" id="PTHR19444:SF11">
    <property type="entry name" value="UNC93-LIKE PROTEIN"/>
    <property type="match status" value="1"/>
</dbReference>
<feature type="transmembrane region" description="Helical" evidence="3">
    <location>
        <begin position="367"/>
        <end position="387"/>
    </location>
</feature>
<reference evidence="5" key="1">
    <citation type="submission" date="2025-08" db="UniProtKB">
        <authorList>
            <consortium name="RefSeq"/>
        </authorList>
    </citation>
    <scope>IDENTIFICATION</scope>
    <source>
        <strain evidence="5">15112-1751.03</strain>
        <tissue evidence="5">Whole Adult</tissue>
    </source>
</reference>
<feature type="transmembrane region" description="Helical" evidence="3">
    <location>
        <begin position="585"/>
        <end position="603"/>
    </location>
</feature>
<feature type="transmembrane region" description="Helical" evidence="3">
    <location>
        <begin position="468"/>
        <end position="489"/>
    </location>
</feature>
<dbReference type="InterPro" id="IPR051951">
    <property type="entry name" value="UNC-93_regulatory"/>
</dbReference>
<dbReference type="Gene3D" id="1.20.1250.20">
    <property type="entry name" value="MFS general substrate transporter like domains"/>
    <property type="match status" value="1"/>
</dbReference>
<dbReference type="GO" id="GO:0005886">
    <property type="term" value="C:plasma membrane"/>
    <property type="evidence" value="ECO:0007669"/>
    <property type="project" value="TreeGrafter"/>
</dbReference>
<feature type="transmembrane region" description="Helical" evidence="3">
    <location>
        <begin position="687"/>
        <end position="704"/>
    </location>
</feature>
<dbReference type="GO" id="GO:0006937">
    <property type="term" value="P:regulation of muscle contraction"/>
    <property type="evidence" value="ECO:0007669"/>
    <property type="project" value="TreeGrafter"/>
</dbReference>
<feature type="transmembrane region" description="Helical" evidence="3">
    <location>
        <begin position="624"/>
        <end position="642"/>
    </location>
</feature>
<dbReference type="AlphaFoldDB" id="A0A6P8X7F4"/>
<sequence>MGSLPNLHELEEAERKREKRREYELLLEQRVMDTSRERERLSMFAQQRKQSSYNAYIMAGLGIGGGGGSLSLTTTTTTGTNTTAVNGLGGGGAGGNGNGELSSGHGTKNQSTSTAAAAAATATTTTATTTVATTASATTMTTLTGLAMLGMAGKKYPHPFHSHTYQHQHQHQHSHHHAQQQQQQQQQQHQQQHRHSLTTRHRVLRTRTRSSGGAQNIWDEQMMEHLTAYSPSPISTRSHRINPVSSYQVQAALAASRRRESINSSIGATSIRRLITLNNRNCRHKVPAHVRQKVWRQFTCLTIAHGLMSAVLLPVMALQGSSSVWHHREQWLQIGPNIGSLLLSALFLLAAAMCLPSTRLIRRYGYAPLLAGNCVAVTLFLLSHLYASIYTLLPAYLLLGLTLSAANSCKAALIVHYGGRLSCSQHECALGAAQTLTAASSGTPADALHEEHKMFCNRDQKVRRLARWFRASQDLGLILGALLASLLLACNANDWSCSSANEEKQQQQQQLGNATLPTNLPQFEDFYNRNEHGERICGADMCPLQQSQLSWTSQLDSNSSTTTSSSSIYAGFIESGSRAGGQSLLWLYVLLSLIALLLSLIQGRQGLATSGRQERAAKDVTDTLLFAGPLAYFVGTEQSYMLGDFLRAFVSCSLGIGMIAGALIGMGLMQLIVSCTLSMLLRHTKRIVVILAGFFFHSCLLLALSSWKPSSDDSALFYVIAASWGACNGMWETLLLSLVTLNHVQHEHVTEVTAPLQALRFLGLGVTFAAHGFLCESMKIIALVVLLVISVPPYAMLEMRLEAQRKATLISL</sequence>
<dbReference type="OrthoDB" id="10010517at2759"/>
<evidence type="ECO:0000313" key="4">
    <source>
        <dbReference type="Proteomes" id="UP000515160"/>
    </source>
</evidence>
<comment type="similarity">
    <text evidence="1">Belongs to the unc-93 family.</text>
</comment>
<dbReference type="Proteomes" id="UP000515160">
    <property type="component" value="Chromosome X"/>
</dbReference>
<feature type="region of interest" description="Disordered" evidence="2">
    <location>
        <begin position="85"/>
        <end position="115"/>
    </location>
</feature>
<keyword evidence="4" id="KW-1185">Reference proteome</keyword>
<feature type="transmembrane region" description="Helical" evidence="3">
    <location>
        <begin position="716"/>
        <end position="741"/>
    </location>
</feature>
<dbReference type="InterPro" id="IPR036259">
    <property type="entry name" value="MFS_trans_sf"/>
</dbReference>
<feature type="transmembrane region" description="Helical" evidence="3">
    <location>
        <begin position="780"/>
        <end position="797"/>
    </location>
</feature>
<feature type="transmembrane region" description="Helical" evidence="3">
    <location>
        <begin position="338"/>
        <end position="355"/>
    </location>
</feature>
<feature type="transmembrane region" description="Helical" evidence="3">
    <location>
        <begin position="648"/>
        <end position="675"/>
    </location>
</feature>
<name>A0A6P8X7F4_DROAB</name>
<feature type="compositionally biased region" description="Basic residues" evidence="2">
    <location>
        <begin position="155"/>
        <end position="178"/>
    </location>
</feature>
<feature type="compositionally biased region" description="Low complexity" evidence="2">
    <location>
        <begin position="179"/>
        <end position="190"/>
    </location>
</feature>
<keyword evidence="3" id="KW-0812">Transmembrane</keyword>
<protein>
    <submittedName>
        <fullName evidence="5">Uncharacterized protein LOC117569956</fullName>
    </submittedName>
</protein>
<feature type="compositionally biased region" description="Basic residues" evidence="2">
    <location>
        <begin position="191"/>
        <end position="208"/>
    </location>
</feature>
<feature type="transmembrane region" description="Helical" evidence="3">
    <location>
        <begin position="753"/>
        <end position="774"/>
    </location>
</feature>
<feature type="region of interest" description="Disordered" evidence="2">
    <location>
        <begin position="154"/>
        <end position="215"/>
    </location>
</feature>
<dbReference type="GeneID" id="117569956"/>
<dbReference type="SUPFAM" id="SSF103473">
    <property type="entry name" value="MFS general substrate transporter"/>
    <property type="match status" value="2"/>
</dbReference>
<dbReference type="GO" id="GO:0015459">
    <property type="term" value="F:potassium channel regulator activity"/>
    <property type="evidence" value="ECO:0007669"/>
    <property type="project" value="TreeGrafter"/>
</dbReference>
<gene>
    <name evidence="5" type="primary">LOC117569956</name>
</gene>
<feature type="transmembrane region" description="Helical" evidence="3">
    <location>
        <begin position="393"/>
        <end position="415"/>
    </location>
</feature>
<evidence type="ECO:0000256" key="3">
    <source>
        <dbReference type="SAM" id="Phobius"/>
    </source>
</evidence>
<feature type="transmembrane region" description="Helical" evidence="3">
    <location>
        <begin position="298"/>
        <end position="318"/>
    </location>
</feature>
<organism evidence="4 5">
    <name type="scientific">Drosophila albomicans</name>
    <name type="common">Fruit fly</name>
    <dbReference type="NCBI Taxonomy" id="7291"/>
    <lineage>
        <taxon>Eukaryota</taxon>
        <taxon>Metazoa</taxon>
        <taxon>Ecdysozoa</taxon>
        <taxon>Arthropoda</taxon>
        <taxon>Hexapoda</taxon>
        <taxon>Insecta</taxon>
        <taxon>Pterygota</taxon>
        <taxon>Neoptera</taxon>
        <taxon>Endopterygota</taxon>
        <taxon>Diptera</taxon>
        <taxon>Brachycera</taxon>
        <taxon>Muscomorpha</taxon>
        <taxon>Ephydroidea</taxon>
        <taxon>Drosophilidae</taxon>
        <taxon>Drosophila</taxon>
    </lineage>
</organism>
<proteinExistence type="inferred from homology"/>
<accession>A0A6P8X7F4</accession>